<proteinExistence type="evidence at transcript level"/>
<keyword evidence="1" id="KW-0812">Transmembrane</keyword>
<sequence>MGKAKDISSDEDITVETNEISPQNDIRNINIKNIKRKKLLMMIMIVLMMLLLKRIKKNI</sequence>
<keyword evidence="1" id="KW-0472">Membrane</keyword>
<evidence type="ECO:0000313" key="2">
    <source>
        <dbReference type="EMBL" id="AEY60188.1"/>
    </source>
</evidence>
<dbReference type="EMBL" id="JR046407">
    <property type="protein sequence ID" value="AEY60188.1"/>
    <property type="molecule type" value="mRNA"/>
</dbReference>
<keyword evidence="1" id="KW-1133">Transmembrane helix</keyword>
<gene>
    <name evidence="2" type="ORF">ACCB07628</name>
</gene>
<feature type="transmembrane region" description="Helical" evidence="1">
    <location>
        <begin position="39"/>
        <end position="55"/>
    </location>
</feature>
<evidence type="ECO:0000256" key="1">
    <source>
        <dbReference type="SAM" id="Phobius"/>
    </source>
</evidence>
<name>V9IGG2_APICE</name>
<accession>V9IGG2</accession>
<organism evidence="2">
    <name type="scientific">Apis cerana</name>
    <name type="common">Indian honeybee</name>
    <dbReference type="NCBI Taxonomy" id="7461"/>
    <lineage>
        <taxon>Eukaryota</taxon>
        <taxon>Metazoa</taxon>
        <taxon>Ecdysozoa</taxon>
        <taxon>Arthropoda</taxon>
        <taxon>Hexapoda</taxon>
        <taxon>Insecta</taxon>
        <taxon>Pterygota</taxon>
        <taxon>Neoptera</taxon>
        <taxon>Endopterygota</taxon>
        <taxon>Hymenoptera</taxon>
        <taxon>Apocrita</taxon>
        <taxon>Aculeata</taxon>
        <taxon>Apoidea</taxon>
        <taxon>Anthophila</taxon>
        <taxon>Apidae</taxon>
        <taxon>Apis</taxon>
    </lineage>
</organism>
<reference evidence="2" key="1">
    <citation type="submission" date="2011-11" db="EMBL/GenBank/DDBJ databases">
        <title>Decoding the brain transcriptome of the Eastern honeybee (Apis cerana) based on pyrosequencing.</title>
        <authorList>
            <person name="Sun L."/>
            <person name="Zheng H."/>
            <person name="Wang Y."/>
            <person name="Xie X."/>
            <person name="Zhu Y."/>
            <person name="Gu W."/>
            <person name="Wang S."/>
        </authorList>
    </citation>
    <scope>NUCLEOTIDE SEQUENCE</scope>
    <source>
        <tissue evidence="2">Brain</tissue>
    </source>
</reference>
<dbReference type="AlphaFoldDB" id="V9IGG2"/>
<protein>
    <submittedName>
        <fullName evidence="2">Uncharacterized protein</fullName>
    </submittedName>
</protein>